<evidence type="ECO:0000256" key="2">
    <source>
        <dbReference type="ARBA" id="ARBA00010621"/>
    </source>
</evidence>
<dbReference type="InterPro" id="IPR003824">
    <property type="entry name" value="UppP"/>
</dbReference>
<dbReference type="HAMAP" id="MF_01006">
    <property type="entry name" value="Undec_diphosphatase"/>
    <property type="match status" value="1"/>
</dbReference>
<evidence type="ECO:0000256" key="5">
    <source>
        <dbReference type="ARBA" id="ARBA00022475"/>
    </source>
</evidence>
<evidence type="ECO:0000256" key="11">
    <source>
        <dbReference type="ARBA" id="ARBA00032707"/>
    </source>
</evidence>
<evidence type="ECO:0000256" key="7">
    <source>
        <dbReference type="ARBA" id="ARBA00022801"/>
    </source>
</evidence>
<evidence type="ECO:0000256" key="10">
    <source>
        <dbReference type="ARBA" id="ARBA00023251"/>
    </source>
</evidence>
<evidence type="ECO:0000256" key="4">
    <source>
        <dbReference type="ARBA" id="ARBA00021581"/>
    </source>
</evidence>
<keyword evidence="5 14" id="KW-1003">Cell membrane</keyword>
<comment type="miscellaneous">
    <text evidence="14">Bacitracin is thought to be involved in the inhibition of peptidoglycan synthesis by sequestering undecaprenyl diphosphate, thereby reducing the pool of lipid carrier available.</text>
</comment>
<dbReference type="EC" id="3.6.1.27" evidence="3 14"/>
<keyword evidence="14" id="KW-0961">Cell wall biogenesis/degradation</keyword>
<comment type="catalytic activity">
    <reaction evidence="13 14">
        <text>di-trans,octa-cis-undecaprenyl diphosphate + H2O = di-trans,octa-cis-undecaprenyl phosphate + phosphate + H(+)</text>
        <dbReference type="Rhea" id="RHEA:28094"/>
        <dbReference type="ChEBI" id="CHEBI:15377"/>
        <dbReference type="ChEBI" id="CHEBI:15378"/>
        <dbReference type="ChEBI" id="CHEBI:43474"/>
        <dbReference type="ChEBI" id="CHEBI:58405"/>
        <dbReference type="ChEBI" id="CHEBI:60392"/>
        <dbReference type="EC" id="3.6.1.27"/>
    </reaction>
</comment>
<dbReference type="PANTHER" id="PTHR30622:SF4">
    <property type="entry name" value="UNDECAPRENYL-DIPHOSPHATASE"/>
    <property type="match status" value="1"/>
</dbReference>
<evidence type="ECO:0000256" key="9">
    <source>
        <dbReference type="ARBA" id="ARBA00023136"/>
    </source>
</evidence>
<evidence type="ECO:0000256" key="12">
    <source>
        <dbReference type="ARBA" id="ARBA00032932"/>
    </source>
</evidence>
<organism evidence="15 16">
    <name type="scientific">Pseudomonas eucalypticola</name>
    <dbReference type="NCBI Taxonomy" id="2599595"/>
    <lineage>
        <taxon>Bacteria</taxon>
        <taxon>Pseudomonadati</taxon>
        <taxon>Pseudomonadota</taxon>
        <taxon>Gammaproteobacteria</taxon>
        <taxon>Pseudomonadales</taxon>
        <taxon>Pseudomonadaceae</taxon>
        <taxon>Pseudomonas</taxon>
    </lineage>
</organism>
<feature type="transmembrane region" description="Helical" evidence="14">
    <location>
        <begin position="239"/>
        <end position="258"/>
    </location>
</feature>
<feature type="transmembrane region" description="Helical" evidence="14">
    <location>
        <begin position="132"/>
        <end position="153"/>
    </location>
</feature>
<feature type="transmembrane region" description="Helical" evidence="14">
    <location>
        <begin position="97"/>
        <end position="120"/>
    </location>
</feature>
<keyword evidence="16" id="KW-1185">Reference proteome</keyword>
<keyword evidence="8 14" id="KW-1133">Transmembrane helix</keyword>
<evidence type="ECO:0000256" key="14">
    <source>
        <dbReference type="HAMAP-Rule" id="MF_01006"/>
    </source>
</evidence>
<dbReference type="NCBIfam" id="NF001394">
    <property type="entry name" value="PRK00281.2-5"/>
    <property type="match status" value="1"/>
</dbReference>
<sequence length="291" mass="30899">MATICSSGLDTGFASLDYVQIGILGVIQGISELLPISSTAHMRIVPALLGWPDPGSAFSAAMQLAALAAVLSYFWSDVQQVVSGSVNAVQRRDFNDRWFVLAVAIVLATVPIVIAGVALAPILNACNSPLRGLLVIGGACLVMAALLAASELTCRHRRTVEQMRLRDALIVGLAQVGALIPGVSRSGSTLTAALFLNFKREEAARFSFLLGIPAIALAGLKELWVLLHADMGGQAWGHLLFGLVVASVSAFFAIWGLMKFLERFSTWPFILYRAVLGVLLIVAVSRGWLAG</sequence>
<evidence type="ECO:0000313" key="15">
    <source>
        <dbReference type="EMBL" id="QKZ05787.1"/>
    </source>
</evidence>
<dbReference type="GO" id="GO:0009252">
    <property type="term" value="P:peptidoglycan biosynthetic process"/>
    <property type="evidence" value="ECO:0007669"/>
    <property type="project" value="UniProtKB-KW"/>
</dbReference>
<evidence type="ECO:0000256" key="13">
    <source>
        <dbReference type="ARBA" id="ARBA00047594"/>
    </source>
</evidence>
<dbReference type="EMBL" id="CP056030">
    <property type="protein sequence ID" value="QKZ05787.1"/>
    <property type="molecule type" value="Genomic_DNA"/>
</dbReference>
<evidence type="ECO:0000256" key="3">
    <source>
        <dbReference type="ARBA" id="ARBA00012374"/>
    </source>
</evidence>
<keyword evidence="14" id="KW-0133">Cell shape</keyword>
<keyword evidence="14" id="KW-0573">Peptidoglycan synthesis</keyword>
<feature type="transmembrane region" description="Helical" evidence="14">
    <location>
        <begin position="270"/>
        <end position="289"/>
    </location>
</feature>
<dbReference type="GO" id="GO:0046677">
    <property type="term" value="P:response to antibiotic"/>
    <property type="evidence" value="ECO:0007669"/>
    <property type="project" value="UniProtKB-UniRule"/>
</dbReference>
<keyword evidence="9 14" id="KW-0472">Membrane</keyword>
<dbReference type="KEGG" id="pez:HWQ56_19070"/>
<proteinExistence type="inferred from homology"/>
<keyword evidence="10 14" id="KW-0046">Antibiotic resistance</keyword>
<name>A0A7D5H1J5_9PSED</name>
<protein>
    <recommendedName>
        <fullName evidence="4 14">Undecaprenyl-diphosphatase</fullName>
        <ecNumber evidence="3 14">3.6.1.27</ecNumber>
    </recommendedName>
    <alternativeName>
        <fullName evidence="12 14">Bacitracin resistance protein</fullName>
    </alternativeName>
    <alternativeName>
        <fullName evidence="11 14">Undecaprenyl pyrophosphate phosphatase</fullName>
    </alternativeName>
</protein>
<reference evidence="15 16" key="1">
    <citation type="submission" date="2020-06" db="EMBL/GenBank/DDBJ databases">
        <title>Pseudomonas eucalypticola sp. nov., an endophyte of Eucalyptus dunnii leaves with biocontrol ability of eucalyptus leaf blight.</title>
        <authorList>
            <person name="Liu Y."/>
            <person name="Song Z."/>
            <person name="Zeng H."/>
            <person name="Lu M."/>
            <person name="Wang X."/>
            <person name="Lian X."/>
            <person name="Zhang Q."/>
        </authorList>
    </citation>
    <scope>NUCLEOTIDE SEQUENCE [LARGE SCALE GENOMIC DNA]</scope>
    <source>
        <strain evidence="15 16">NP-1</strain>
    </source>
</reference>
<gene>
    <name evidence="14" type="primary">uppP</name>
    <name evidence="15" type="ORF">HWQ56_19070</name>
</gene>
<dbReference type="GO" id="GO:0050380">
    <property type="term" value="F:undecaprenyl-diphosphatase activity"/>
    <property type="evidence" value="ECO:0007669"/>
    <property type="project" value="UniProtKB-UniRule"/>
</dbReference>
<evidence type="ECO:0000256" key="8">
    <source>
        <dbReference type="ARBA" id="ARBA00022989"/>
    </source>
</evidence>
<dbReference type="PANTHER" id="PTHR30622">
    <property type="entry name" value="UNDECAPRENYL-DIPHOSPHATASE"/>
    <property type="match status" value="1"/>
</dbReference>
<keyword evidence="6 14" id="KW-0812">Transmembrane</keyword>
<dbReference type="GO" id="GO:0071555">
    <property type="term" value="P:cell wall organization"/>
    <property type="evidence" value="ECO:0007669"/>
    <property type="project" value="UniProtKB-KW"/>
</dbReference>
<evidence type="ECO:0000256" key="1">
    <source>
        <dbReference type="ARBA" id="ARBA00004651"/>
    </source>
</evidence>
<dbReference type="Pfam" id="PF02673">
    <property type="entry name" value="BacA"/>
    <property type="match status" value="1"/>
</dbReference>
<evidence type="ECO:0000313" key="16">
    <source>
        <dbReference type="Proteomes" id="UP000509568"/>
    </source>
</evidence>
<feature type="transmembrane region" description="Helical" evidence="14">
    <location>
        <begin position="203"/>
        <end position="227"/>
    </location>
</feature>
<keyword evidence="7 14" id="KW-0378">Hydrolase</keyword>
<dbReference type="RefSeq" id="WP_158157250.1">
    <property type="nucleotide sequence ID" value="NZ_CP056030.1"/>
</dbReference>
<dbReference type="GO" id="GO:0005886">
    <property type="term" value="C:plasma membrane"/>
    <property type="evidence" value="ECO:0007669"/>
    <property type="project" value="UniProtKB-SubCell"/>
</dbReference>
<evidence type="ECO:0000256" key="6">
    <source>
        <dbReference type="ARBA" id="ARBA00022692"/>
    </source>
</evidence>
<dbReference type="AlphaFoldDB" id="A0A7D5H1J5"/>
<dbReference type="GO" id="GO:0008360">
    <property type="term" value="P:regulation of cell shape"/>
    <property type="evidence" value="ECO:0007669"/>
    <property type="project" value="UniProtKB-KW"/>
</dbReference>
<comment type="function">
    <text evidence="14">Catalyzes the dephosphorylation of undecaprenyl diphosphate (UPP). Confers resistance to bacitracin.</text>
</comment>
<comment type="similarity">
    <text evidence="2 14">Belongs to the UppP family.</text>
</comment>
<dbReference type="Proteomes" id="UP000509568">
    <property type="component" value="Chromosome"/>
</dbReference>
<feature type="transmembrane region" description="Helical" evidence="14">
    <location>
        <begin position="165"/>
        <end position="183"/>
    </location>
</feature>
<comment type="subcellular location">
    <subcellularLocation>
        <location evidence="1 14">Cell membrane</location>
        <topology evidence="1 14">Multi-pass membrane protein</topology>
    </subcellularLocation>
</comment>
<accession>A0A7D5H1J5</accession>